<dbReference type="GO" id="GO:0005886">
    <property type="term" value="C:plasma membrane"/>
    <property type="evidence" value="ECO:0007669"/>
    <property type="project" value="UniProtKB-SubCell"/>
</dbReference>
<comment type="function">
    <text evidence="10 13">Polymerizes chitin, a structural polymer of the cell wall and septum, by transferring the sugar moiety of UDP-GlcNAc to the non-reducing end of the growing chitin polymer.</text>
</comment>
<dbReference type="EC" id="2.4.1.16" evidence="2 13"/>
<feature type="transmembrane region" description="Helical" evidence="13">
    <location>
        <begin position="570"/>
        <end position="594"/>
    </location>
</feature>
<dbReference type="GO" id="GO:0004100">
    <property type="term" value="F:chitin synthase activity"/>
    <property type="evidence" value="ECO:0007669"/>
    <property type="project" value="UniProtKB-UniRule"/>
</dbReference>
<dbReference type="GO" id="GO:0006031">
    <property type="term" value="P:chitin biosynthetic process"/>
    <property type="evidence" value="ECO:0007669"/>
    <property type="project" value="UniProtKB-UniRule"/>
</dbReference>
<feature type="region of interest" description="Disordered" evidence="14">
    <location>
        <begin position="1"/>
        <end position="124"/>
    </location>
</feature>
<dbReference type="Pfam" id="PF01644">
    <property type="entry name" value="Chitin_synth_1"/>
    <property type="match status" value="1"/>
</dbReference>
<organism evidence="16 17">
    <name type="scientific">Coprinellus micaceus</name>
    <name type="common">Glistening ink-cap mushroom</name>
    <name type="synonym">Coprinus micaceus</name>
    <dbReference type="NCBI Taxonomy" id="71717"/>
    <lineage>
        <taxon>Eukaryota</taxon>
        <taxon>Fungi</taxon>
        <taxon>Dikarya</taxon>
        <taxon>Basidiomycota</taxon>
        <taxon>Agaricomycotina</taxon>
        <taxon>Agaricomycetes</taxon>
        <taxon>Agaricomycetidae</taxon>
        <taxon>Agaricales</taxon>
        <taxon>Agaricineae</taxon>
        <taxon>Psathyrellaceae</taxon>
        <taxon>Coprinellus</taxon>
    </lineage>
</organism>
<keyword evidence="9 13" id="KW-0961">Cell wall biogenesis/degradation</keyword>
<keyword evidence="8 13" id="KW-0472">Membrane</keyword>
<keyword evidence="4 13" id="KW-0328">Glycosyltransferase</keyword>
<evidence type="ECO:0000256" key="6">
    <source>
        <dbReference type="ARBA" id="ARBA00022692"/>
    </source>
</evidence>
<name>A0A4Y7T8F5_COPMI</name>
<evidence type="ECO:0000256" key="4">
    <source>
        <dbReference type="ARBA" id="ARBA00022676"/>
    </source>
</evidence>
<feature type="compositionally biased region" description="Basic and acidic residues" evidence="14">
    <location>
        <begin position="63"/>
        <end position="78"/>
    </location>
</feature>
<keyword evidence="7 13" id="KW-1133">Transmembrane helix</keyword>
<keyword evidence="5 13" id="KW-0808">Transferase</keyword>
<comment type="caution">
    <text evidence="16">The sequence shown here is derived from an EMBL/GenBank/DDBJ whole genome shotgun (WGS) entry which is preliminary data.</text>
</comment>
<feature type="transmembrane region" description="Helical" evidence="13">
    <location>
        <begin position="644"/>
        <end position="665"/>
    </location>
</feature>
<comment type="subcellular location">
    <subcellularLocation>
        <location evidence="1 13">Cell membrane</location>
        <topology evidence="1 13">Multi-pass membrane protein</topology>
    </subcellularLocation>
</comment>
<evidence type="ECO:0000256" key="14">
    <source>
        <dbReference type="SAM" id="MobiDB-lite"/>
    </source>
</evidence>
<keyword evidence="6 13" id="KW-0812">Transmembrane</keyword>
<feature type="transmembrane region" description="Helical" evidence="13">
    <location>
        <begin position="531"/>
        <end position="550"/>
    </location>
</feature>
<proteinExistence type="inferred from homology"/>
<dbReference type="OrthoDB" id="26569at2759"/>
<dbReference type="Pfam" id="PF08407">
    <property type="entry name" value="Chitin_synth_1N"/>
    <property type="match status" value="1"/>
</dbReference>
<keyword evidence="3 13" id="KW-1003">Cell membrane</keyword>
<evidence type="ECO:0000259" key="15">
    <source>
        <dbReference type="Pfam" id="PF08407"/>
    </source>
</evidence>
<evidence type="ECO:0000256" key="5">
    <source>
        <dbReference type="ARBA" id="ARBA00022679"/>
    </source>
</evidence>
<sequence>MDNVPPPPSDTVSSRGTNQYGDPFADNPRQTHFAEPNFDAPSSARPPMPQATFASGPQHRAAFLKDDPYGDDEYEKRPLTSGQPGFAGGFYPPGPPEDYEQGYVPGRPLSVASHSTNNTEREWRRRQTIKRGVTKKVKLTHGNFIAEYPVPTPVYAAIEDQYKSTTSTEFSHMRYTAATVDPDDFTEENGWSLRGKIHNRETELLIAVTSYNEDKTLYARTLHGVMLNIRDICKTRQSKFWRKHAEEGRPAWQKITVALIVDGLEPMDKSVLDILATVGVYQDGVMKKNIDGKDTVAHIFEYTTQLSVDATPQLVLPQPGDANNLVPVQIIFVLKAKNQKKINSHRWLFNAIGKILNPEVCVLIDAGTKPGHKSIFYLWDAFYNNATLGGCCGEIHAMIKGGRKLLNPLVAAQNFEYKMSNILDKPLESSFGYVSVLPGAFSAYRYRAIQGRPLEQYFHGDHSLADRLGPKGINGMNIFTKNMFLAEDRILCFELVAKKGDKWTLTYVKPSKAETDVPEEAAELIGQRRRWLNGSFAASVYSLANFFMLYRSGHNPIRMFFFHIQALYNIFSLIFSWFALANLWLTFSIIIDLLPEQKIYIFGTAAVTHWFNLAFKWIYLFFLALQFIMALGNRPKGERVPYAITLWVYAVLAVYLLVCSFWLTVNAFKEIPELLKNKTGSEVVKTFFEPPVGALIAAMVSTFGIYFVASFLYRDPWHMFSSFLQYLCLAPSFTNVLNVYAFCNLHDVSWGTKGSDKVDALPSVSSKKDADATVVEDKAQVQADVDAAFKETVTRALKKEVKAEKAEKPTVDDENKTFRTRLVALWVLSNAGLAVAIENVNGLQTDADAEKAHLAKKQNTYFAIILYSTFVLALIRFLGCLFYFLKRNLFRCFRRD</sequence>
<dbReference type="EMBL" id="QPFP01000024">
    <property type="protein sequence ID" value="TEB30238.1"/>
    <property type="molecule type" value="Genomic_DNA"/>
</dbReference>
<evidence type="ECO:0000256" key="9">
    <source>
        <dbReference type="ARBA" id="ARBA00023316"/>
    </source>
</evidence>
<dbReference type="Proteomes" id="UP000298030">
    <property type="component" value="Unassembled WGS sequence"/>
</dbReference>
<evidence type="ECO:0000313" key="16">
    <source>
        <dbReference type="EMBL" id="TEB30238.1"/>
    </source>
</evidence>
<protein>
    <recommendedName>
        <fullName evidence="2 13">Chitin synthase</fullName>
        <ecNumber evidence="2 13">2.4.1.16</ecNumber>
    </recommendedName>
</protein>
<evidence type="ECO:0000256" key="11">
    <source>
        <dbReference type="ARBA" id="ARBA00038055"/>
    </source>
</evidence>
<dbReference type="InterPro" id="IPR013616">
    <property type="entry name" value="Chitin_synth_N"/>
</dbReference>
<feature type="transmembrane region" description="Helical" evidence="13">
    <location>
        <begin position="860"/>
        <end position="885"/>
    </location>
</feature>
<feature type="domain" description="Chitin synthase N-terminal" evidence="15">
    <location>
        <begin position="134"/>
        <end position="203"/>
    </location>
</feature>
<dbReference type="InterPro" id="IPR004835">
    <property type="entry name" value="Chitin_synth"/>
</dbReference>
<evidence type="ECO:0000256" key="8">
    <source>
        <dbReference type="ARBA" id="ARBA00023136"/>
    </source>
</evidence>
<dbReference type="STRING" id="71717.A0A4Y7T8F5"/>
<evidence type="ECO:0000256" key="13">
    <source>
        <dbReference type="RuleBase" id="RU366040"/>
    </source>
</evidence>
<evidence type="ECO:0000256" key="12">
    <source>
        <dbReference type="ARBA" id="ARBA00048014"/>
    </source>
</evidence>
<evidence type="ECO:0000256" key="2">
    <source>
        <dbReference type="ARBA" id="ARBA00012543"/>
    </source>
</evidence>
<comment type="catalytic activity">
    <reaction evidence="12 13">
        <text>[(1-&gt;4)-N-acetyl-beta-D-glucosaminyl](n) + UDP-N-acetyl-alpha-D-glucosamine = [(1-&gt;4)-N-acetyl-beta-D-glucosaminyl](n+1) + UDP + H(+)</text>
        <dbReference type="Rhea" id="RHEA:16637"/>
        <dbReference type="Rhea" id="RHEA-COMP:9593"/>
        <dbReference type="Rhea" id="RHEA-COMP:9595"/>
        <dbReference type="ChEBI" id="CHEBI:15378"/>
        <dbReference type="ChEBI" id="CHEBI:17029"/>
        <dbReference type="ChEBI" id="CHEBI:57705"/>
        <dbReference type="ChEBI" id="CHEBI:58223"/>
        <dbReference type="EC" id="2.4.1.16"/>
    </reaction>
</comment>
<dbReference type="AlphaFoldDB" id="A0A4Y7T8F5"/>
<evidence type="ECO:0000313" key="17">
    <source>
        <dbReference type="Proteomes" id="UP000298030"/>
    </source>
</evidence>
<feature type="transmembrane region" description="Helical" evidence="13">
    <location>
        <begin position="692"/>
        <end position="713"/>
    </location>
</feature>
<feature type="compositionally biased region" description="Polar residues" evidence="14">
    <location>
        <begin position="10"/>
        <end position="20"/>
    </location>
</feature>
<dbReference type="SUPFAM" id="SSF53448">
    <property type="entry name" value="Nucleotide-diphospho-sugar transferases"/>
    <property type="match status" value="1"/>
</dbReference>
<dbReference type="GO" id="GO:0030428">
    <property type="term" value="C:cell septum"/>
    <property type="evidence" value="ECO:0007669"/>
    <property type="project" value="TreeGrafter"/>
</dbReference>
<dbReference type="CDD" id="cd04190">
    <property type="entry name" value="Chitin_synth_C"/>
    <property type="match status" value="1"/>
</dbReference>
<evidence type="ECO:0000256" key="3">
    <source>
        <dbReference type="ARBA" id="ARBA00022475"/>
    </source>
</evidence>
<dbReference type="InterPro" id="IPR029044">
    <property type="entry name" value="Nucleotide-diphossugar_trans"/>
</dbReference>
<evidence type="ECO:0000256" key="7">
    <source>
        <dbReference type="ARBA" id="ARBA00022989"/>
    </source>
</evidence>
<keyword evidence="17" id="KW-1185">Reference proteome</keyword>
<dbReference type="PANTHER" id="PTHR22914">
    <property type="entry name" value="CHITIN SYNTHASE"/>
    <property type="match status" value="1"/>
</dbReference>
<dbReference type="GO" id="GO:0071555">
    <property type="term" value="P:cell wall organization"/>
    <property type="evidence" value="ECO:0007669"/>
    <property type="project" value="UniProtKB-KW"/>
</dbReference>
<accession>A0A4Y7T8F5</accession>
<gene>
    <name evidence="16" type="ORF">FA13DRAFT_1734068</name>
</gene>
<evidence type="ECO:0000256" key="1">
    <source>
        <dbReference type="ARBA" id="ARBA00004651"/>
    </source>
</evidence>
<dbReference type="PANTHER" id="PTHR22914:SF11">
    <property type="entry name" value="CHITIN SYNTHASE B"/>
    <property type="match status" value="1"/>
</dbReference>
<evidence type="ECO:0000256" key="10">
    <source>
        <dbReference type="ARBA" id="ARBA00024009"/>
    </source>
</evidence>
<comment type="similarity">
    <text evidence="11">Belongs to the chitin synthase family. Class III subfamily.</text>
</comment>
<reference evidence="16 17" key="1">
    <citation type="journal article" date="2019" name="Nat. Ecol. Evol.">
        <title>Megaphylogeny resolves global patterns of mushroom evolution.</title>
        <authorList>
            <person name="Varga T."/>
            <person name="Krizsan K."/>
            <person name="Foldi C."/>
            <person name="Dima B."/>
            <person name="Sanchez-Garcia M."/>
            <person name="Sanchez-Ramirez S."/>
            <person name="Szollosi G.J."/>
            <person name="Szarkandi J.G."/>
            <person name="Papp V."/>
            <person name="Albert L."/>
            <person name="Andreopoulos W."/>
            <person name="Angelini C."/>
            <person name="Antonin V."/>
            <person name="Barry K.W."/>
            <person name="Bougher N.L."/>
            <person name="Buchanan P."/>
            <person name="Buyck B."/>
            <person name="Bense V."/>
            <person name="Catcheside P."/>
            <person name="Chovatia M."/>
            <person name="Cooper J."/>
            <person name="Damon W."/>
            <person name="Desjardin D."/>
            <person name="Finy P."/>
            <person name="Geml J."/>
            <person name="Haridas S."/>
            <person name="Hughes K."/>
            <person name="Justo A."/>
            <person name="Karasinski D."/>
            <person name="Kautmanova I."/>
            <person name="Kiss B."/>
            <person name="Kocsube S."/>
            <person name="Kotiranta H."/>
            <person name="LaButti K.M."/>
            <person name="Lechner B.E."/>
            <person name="Liimatainen K."/>
            <person name="Lipzen A."/>
            <person name="Lukacs Z."/>
            <person name="Mihaltcheva S."/>
            <person name="Morgado L.N."/>
            <person name="Niskanen T."/>
            <person name="Noordeloos M.E."/>
            <person name="Ohm R.A."/>
            <person name="Ortiz-Santana B."/>
            <person name="Ovrebo C."/>
            <person name="Racz N."/>
            <person name="Riley R."/>
            <person name="Savchenko A."/>
            <person name="Shiryaev A."/>
            <person name="Soop K."/>
            <person name="Spirin V."/>
            <person name="Szebenyi C."/>
            <person name="Tomsovsky M."/>
            <person name="Tulloss R.E."/>
            <person name="Uehling J."/>
            <person name="Grigoriev I.V."/>
            <person name="Vagvolgyi C."/>
            <person name="Papp T."/>
            <person name="Martin F.M."/>
            <person name="Miettinen O."/>
            <person name="Hibbett D.S."/>
            <person name="Nagy L.G."/>
        </authorList>
    </citation>
    <scope>NUCLEOTIDE SEQUENCE [LARGE SCALE GENOMIC DNA]</scope>
    <source>
        <strain evidence="16 17">FP101781</strain>
    </source>
</reference>